<evidence type="ECO:0000256" key="1">
    <source>
        <dbReference type="SAM" id="MobiDB-lite"/>
    </source>
</evidence>
<keyword evidence="2" id="KW-1133">Transmembrane helix</keyword>
<feature type="transmembrane region" description="Helical" evidence="2">
    <location>
        <begin position="68"/>
        <end position="92"/>
    </location>
</feature>
<sequence>MLFSSLSFLFYSWFSSFFVVMFFSSLSFLLYSRFSGFLVVVLFSRLCFLFYSGFSGFFVVLFGSLSFLLGWCCGCWCSGFFFRCSFVMFLMVNRFCWRSGGGCSRCGSRCSSCGSVSSKRSRRQTHSSGNNQS</sequence>
<gene>
    <name evidence="3" type="ORF">SAMEA2273318_00532</name>
</gene>
<evidence type="ECO:0000313" key="4">
    <source>
        <dbReference type="Proteomes" id="UP000076008"/>
    </source>
</evidence>
<proteinExistence type="predicted"/>
<dbReference type="Proteomes" id="UP000076008">
    <property type="component" value="Unassembled WGS sequence"/>
</dbReference>
<evidence type="ECO:0000313" key="3">
    <source>
        <dbReference type="EMBL" id="CZU43820.1"/>
    </source>
</evidence>
<feature type="transmembrane region" description="Helical" evidence="2">
    <location>
        <begin position="6"/>
        <end position="30"/>
    </location>
</feature>
<evidence type="ECO:0000256" key="2">
    <source>
        <dbReference type="SAM" id="Phobius"/>
    </source>
</evidence>
<keyword evidence="2" id="KW-0812">Transmembrane</keyword>
<name>A0A144CEC6_ENTCL</name>
<protein>
    <submittedName>
        <fullName evidence="3">Uncharacterized protein</fullName>
    </submittedName>
</protein>
<dbReference type="EMBL" id="FJXR01000002">
    <property type="protein sequence ID" value="CZU43820.1"/>
    <property type="molecule type" value="Genomic_DNA"/>
</dbReference>
<organism evidence="3 4">
    <name type="scientific">Enterobacter cloacae</name>
    <dbReference type="NCBI Taxonomy" id="550"/>
    <lineage>
        <taxon>Bacteria</taxon>
        <taxon>Pseudomonadati</taxon>
        <taxon>Pseudomonadota</taxon>
        <taxon>Gammaproteobacteria</taxon>
        <taxon>Enterobacterales</taxon>
        <taxon>Enterobacteriaceae</taxon>
        <taxon>Enterobacter</taxon>
        <taxon>Enterobacter cloacae complex</taxon>
    </lineage>
</organism>
<accession>A0A144CEC6</accession>
<dbReference type="AlphaFoldDB" id="A0A144CEC6"/>
<reference evidence="3 4" key="1">
    <citation type="submission" date="2016-03" db="EMBL/GenBank/DDBJ databases">
        <authorList>
            <consortium name="Pathogen Informatics"/>
        </authorList>
    </citation>
    <scope>NUCLEOTIDE SEQUENCE [LARGE SCALE GENOMIC DNA]</scope>
    <source>
        <strain evidence="4">e1252</strain>
    </source>
</reference>
<feature type="transmembrane region" description="Helical" evidence="2">
    <location>
        <begin position="37"/>
        <end position="62"/>
    </location>
</feature>
<feature type="region of interest" description="Disordered" evidence="1">
    <location>
        <begin position="114"/>
        <end position="133"/>
    </location>
</feature>
<keyword evidence="2" id="KW-0472">Membrane</keyword>